<evidence type="ECO:0000313" key="2">
    <source>
        <dbReference type="EMBL" id="KAE9985199.1"/>
    </source>
</evidence>
<proteinExistence type="predicted"/>
<dbReference type="PANTHER" id="PTHR42791:SF2">
    <property type="entry name" value="N-ACETYLTRANSFERASE DOMAIN-CONTAINING PROTEIN"/>
    <property type="match status" value="1"/>
</dbReference>
<organism evidence="2 3">
    <name type="scientific">Venturia inaequalis</name>
    <name type="common">Apple scab fungus</name>
    <dbReference type="NCBI Taxonomy" id="5025"/>
    <lineage>
        <taxon>Eukaryota</taxon>
        <taxon>Fungi</taxon>
        <taxon>Dikarya</taxon>
        <taxon>Ascomycota</taxon>
        <taxon>Pezizomycotina</taxon>
        <taxon>Dothideomycetes</taxon>
        <taxon>Pleosporomycetidae</taxon>
        <taxon>Venturiales</taxon>
        <taxon>Venturiaceae</taxon>
        <taxon>Venturia</taxon>
    </lineage>
</organism>
<dbReference type="Pfam" id="PF00583">
    <property type="entry name" value="Acetyltransf_1"/>
    <property type="match status" value="1"/>
</dbReference>
<dbReference type="PANTHER" id="PTHR42791">
    <property type="entry name" value="GNAT FAMILY ACETYLTRANSFERASE"/>
    <property type="match status" value="1"/>
</dbReference>
<dbReference type="InterPro" id="IPR016181">
    <property type="entry name" value="Acyl_CoA_acyltransferase"/>
</dbReference>
<dbReference type="AlphaFoldDB" id="A0A8H3VA51"/>
<dbReference type="GO" id="GO:0016747">
    <property type="term" value="F:acyltransferase activity, transferring groups other than amino-acyl groups"/>
    <property type="evidence" value="ECO:0007669"/>
    <property type="project" value="InterPro"/>
</dbReference>
<comment type="caution">
    <text evidence="2">The sequence shown here is derived from an EMBL/GenBank/DDBJ whole genome shotgun (WGS) entry which is preliminary data.</text>
</comment>
<dbReference type="PROSITE" id="PS51186">
    <property type="entry name" value="GNAT"/>
    <property type="match status" value="1"/>
</dbReference>
<feature type="domain" description="N-acetyltransferase" evidence="1">
    <location>
        <begin position="154"/>
        <end position="236"/>
    </location>
</feature>
<dbReference type="InterPro" id="IPR000182">
    <property type="entry name" value="GNAT_dom"/>
</dbReference>
<dbReference type="EMBL" id="WNWS01000042">
    <property type="protein sequence ID" value="KAE9985199.1"/>
    <property type="molecule type" value="Genomic_DNA"/>
</dbReference>
<evidence type="ECO:0000313" key="3">
    <source>
        <dbReference type="Proteomes" id="UP000447873"/>
    </source>
</evidence>
<dbReference type="Gene3D" id="3.40.630.30">
    <property type="match status" value="1"/>
</dbReference>
<sequence>MSSPFSLHPVTPNDIPAMTSIFTAAFANDTNTQLKLVGKDPNSQADGMAMGIRQWLNYPDRITLLKAVETSTGAMMGWVGWARRGFGDQTVPSIPKDEEENTTTTTTTTTAKAIESQLELEPGEKKMDNAAKLEDMCDLDMNRWISKIMPPGTRCRYLTSCLVHPSYQGRSVGTALIHWGVEKADEDGVFCWVHSSDGAEGFYERCGFEEVERFVVDLDGFADGPRDGVEGSKWGKYVFRYMIRQPMTRES</sequence>
<dbReference type="Proteomes" id="UP000447873">
    <property type="component" value="Unassembled WGS sequence"/>
</dbReference>
<gene>
    <name evidence="2" type="ORF">EG328_007739</name>
</gene>
<dbReference type="CDD" id="cd04301">
    <property type="entry name" value="NAT_SF"/>
    <property type="match status" value="1"/>
</dbReference>
<reference evidence="2 3" key="1">
    <citation type="submission" date="2018-12" db="EMBL/GenBank/DDBJ databases">
        <title>Venturia inaequalis Genome Resource.</title>
        <authorList>
            <person name="Lichtner F.J."/>
        </authorList>
    </citation>
    <scope>NUCLEOTIDE SEQUENCE [LARGE SCALE GENOMIC DNA]</scope>
    <source>
        <strain evidence="2 3">120213</strain>
    </source>
</reference>
<dbReference type="InterPro" id="IPR052523">
    <property type="entry name" value="Trichothecene_AcTrans"/>
</dbReference>
<name>A0A8H3VA51_VENIN</name>
<dbReference type="SUPFAM" id="SSF55729">
    <property type="entry name" value="Acyl-CoA N-acyltransferases (Nat)"/>
    <property type="match status" value="1"/>
</dbReference>
<accession>A0A8H3VA51</accession>
<protein>
    <recommendedName>
        <fullName evidence="1">N-acetyltransferase domain-containing protein</fullName>
    </recommendedName>
</protein>
<evidence type="ECO:0000259" key="1">
    <source>
        <dbReference type="PROSITE" id="PS51186"/>
    </source>
</evidence>